<keyword evidence="1" id="KW-0812">Transmembrane</keyword>
<evidence type="ECO:0000313" key="3">
    <source>
        <dbReference type="Proteomes" id="UP001589608"/>
    </source>
</evidence>
<organism evidence="2 3">
    <name type="scientific">Dactylosporangium vinaceum</name>
    <dbReference type="NCBI Taxonomy" id="53362"/>
    <lineage>
        <taxon>Bacteria</taxon>
        <taxon>Bacillati</taxon>
        <taxon>Actinomycetota</taxon>
        <taxon>Actinomycetes</taxon>
        <taxon>Micromonosporales</taxon>
        <taxon>Micromonosporaceae</taxon>
        <taxon>Dactylosporangium</taxon>
    </lineage>
</organism>
<comment type="caution">
    <text evidence="2">The sequence shown here is derived from an EMBL/GenBank/DDBJ whole genome shotgun (WGS) entry which is preliminary data.</text>
</comment>
<keyword evidence="3" id="KW-1185">Reference proteome</keyword>
<keyword evidence="1" id="KW-0472">Membrane</keyword>
<feature type="transmembrane region" description="Helical" evidence="1">
    <location>
        <begin position="31"/>
        <end position="49"/>
    </location>
</feature>
<dbReference type="RefSeq" id="WP_223103423.1">
    <property type="nucleotide sequence ID" value="NZ_CP061913.1"/>
</dbReference>
<feature type="transmembrane region" description="Helical" evidence="1">
    <location>
        <begin position="177"/>
        <end position="200"/>
    </location>
</feature>
<gene>
    <name evidence="2" type="ORF">ACFFTR_06065</name>
</gene>
<reference evidence="2 3" key="1">
    <citation type="submission" date="2024-09" db="EMBL/GenBank/DDBJ databases">
        <authorList>
            <person name="Sun Q."/>
            <person name="Mori K."/>
        </authorList>
    </citation>
    <scope>NUCLEOTIDE SEQUENCE [LARGE SCALE GENOMIC DNA]</scope>
    <source>
        <strain evidence="2 3">JCM 3307</strain>
    </source>
</reference>
<dbReference type="EMBL" id="JBHMCA010000016">
    <property type="protein sequence ID" value="MFB9442648.1"/>
    <property type="molecule type" value="Genomic_DNA"/>
</dbReference>
<dbReference type="Proteomes" id="UP001589608">
    <property type="component" value="Unassembled WGS sequence"/>
</dbReference>
<keyword evidence="1" id="KW-1133">Transmembrane helix</keyword>
<feature type="transmembrane region" description="Helical" evidence="1">
    <location>
        <begin position="142"/>
        <end position="165"/>
    </location>
</feature>
<evidence type="ECO:0000313" key="2">
    <source>
        <dbReference type="EMBL" id="MFB9442648.1"/>
    </source>
</evidence>
<evidence type="ECO:0000256" key="1">
    <source>
        <dbReference type="SAM" id="Phobius"/>
    </source>
</evidence>
<proteinExistence type="predicted"/>
<name>A0ABV5M1C1_9ACTN</name>
<accession>A0ABV5M1C1</accession>
<feature type="transmembrane region" description="Helical" evidence="1">
    <location>
        <begin position="92"/>
        <end position="113"/>
    </location>
</feature>
<protein>
    <submittedName>
        <fullName evidence="2">Uncharacterized protein</fullName>
    </submittedName>
</protein>
<feature type="transmembrane region" description="Helical" evidence="1">
    <location>
        <begin position="55"/>
        <end position="80"/>
    </location>
</feature>
<sequence>MKALYPAGILNQLLAYGLLDGGQLMSSPGGLLAGFVGASIIATIASFIVTGLLLAILGAVVAFLVLAALAATTAFAYVAAFTVAKNSRDTSWVAEVCIAPILALAATACFFAIDPTSDAVRAWWLNIITSAGYDPENLHWPWWMIVVGIIGGLLGIVLVFGAPYLSARALASPRRAWRIGGTLLLVAATVYWSNVLAYQFSG</sequence>